<name>W2Y8V4_PHYNI</name>
<evidence type="ECO:0000256" key="1">
    <source>
        <dbReference type="ARBA" id="ARBA00022490"/>
    </source>
</evidence>
<dbReference type="SUPFAM" id="SSF50249">
    <property type="entry name" value="Nucleic acid-binding proteins"/>
    <property type="match status" value="1"/>
</dbReference>
<dbReference type="Proteomes" id="UP000018948">
    <property type="component" value="Unassembled WGS sequence"/>
</dbReference>
<evidence type="ECO:0000313" key="3">
    <source>
        <dbReference type="EMBL" id="ETP31436.1"/>
    </source>
</evidence>
<dbReference type="AlphaFoldDB" id="W2Y8V4"/>
<dbReference type="Gene3D" id="2.40.50.140">
    <property type="entry name" value="Nucleic acid-binding proteins"/>
    <property type="match status" value="1"/>
</dbReference>
<dbReference type="GO" id="GO:0006422">
    <property type="term" value="P:aspartyl-tRNA aminoacylation"/>
    <property type="evidence" value="ECO:0007669"/>
    <property type="project" value="InterPro"/>
</dbReference>
<keyword evidence="1" id="KW-0963">Cytoplasm</keyword>
<dbReference type="GO" id="GO:0004815">
    <property type="term" value="F:aspartate-tRNA ligase activity"/>
    <property type="evidence" value="ECO:0007669"/>
    <property type="project" value="InterPro"/>
</dbReference>
<protein>
    <submittedName>
        <fullName evidence="3">Uncharacterized protein</fullName>
    </submittedName>
</protein>
<dbReference type="GO" id="GO:0005524">
    <property type="term" value="F:ATP binding"/>
    <property type="evidence" value="ECO:0007669"/>
    <property type="project" value="InterPro"/>
</dbReference>
<comment type="caution">
    <text evidence="3">The sequence shown here is derived from an EMBL/GenBank/DDBJ whole genome shotgun (WGS) entry which is preliminary data.</text>
</comment>
<feature type="region of interest" description="Disordered" evidence="2">
    <location>
        <begin position="1"/>
        <end position="36"/>
    </location>
</feature>
<dbReference type="PANTHER" id="PTHR43450:SF1">
    <property type="entry name" value="ASPARTATE--TRNA LIGASE, CYTOPLASMIC"/>
    <property type="match status" value="1"/>
</dbReference>
<dbReference type="EMBL" id="ANIY01004111">
    <property type="protein sequence ID" value="ETP31436.1"/>
    <property type="molecule type" value="Genomic_DNA"/>
</dbReference>
<dbReference type="GO" id="GO:0003723">
    <property type="term" value="F:RNA binding"/>
    <property type="evidence" value="ECO:0007669"/>
    <property type="project" value="TreeGrafter"/>
</dbReference>
<evidence type="ECO:0000313" key="4">
    <source>
        <dbReference type="Proteomes" id="UP000018948"/>
    </source>
</evidence>
<feature type="compositionally biased region" description="Basic and acidic residues" evidence="2">
    <location>
        <begin position="1"/>
        <end position="16"/>
    </location>
</feature>
<gene>
    <name evidence="3" type="ORF">F442_19702</name>
</gene>
<feature type="compositionally biased region" description="Polar residues" evidence="2">
    <location>
        <begin position="17"/>
        <end position="35"/>
    </location>
</feature>
<organism evidence="3 4">
    <name type="scientific">Phytophthora nicotianae P10297</name>
    <dbReference type="NCBI Taxonomy" id="1317064"/>
    <lineage>
        <taxon>Eukaryota</taxon>
        <taxon>Sar</taxon>
        <taxon>Stramenopiles</taxon>
        <taxon>Oomycota</taxon>
        <taxon>Peronosporomycetes</taxon>
        <taxon>Peronosporales</taxon>
        <taxon>Peronosporaceae</taxon>
        <taxon>Phytophthora</taxon>
    </lineage>
</organism>
<dbReference type="PANTHER" id="PTHR43450">
    <property type="entry name" value="ASPARTYL-TRNA SYNTHETASE"/>
    <property type="match status" value="1"/>
</dbReference>
<proteinExistence type="predicted"/>
<sequence>MGPTKKRDEFKDDHASQTDPTLCNNESAPRKTSSHTAKDLNLKLQGESFWVRGYLQVVRAKSKTPFFTLRERMATVQAILHESDKFAAGVPKNFVVDMFVRLTGPLLSTKQKDVELNVEKVFVVSKAPPGLSFQVEDATCSVDEKMRRLALSRGLKMI</sequence>
<accession>W2Y8V4</accession>
<reference evidence="3 4" key="1">
    <citation type="submission" date="2013-11" db="EMBL/GenBank/DDBJ databases">
        <title>The Genome Sequence of Phytophthora parasitica P10297.</title>
        <authorList>
            <consortium name="The Broad Institute Genomics Platform"/>
            <person name="Russ C."/>
            <person name="Tyler B."/>
            <person name="Panabieres F."/>
            <person name="Shan W."/>
            <person name="Tripathy S."/>
            <person name="Grunwald N."/>
            <person name="Machado M."/>
            <person name="Johnson C.S."/>
            <person name="Walker B."/>
            <person name="Young S.K."/>
            <person name="Zeng Q."/>
            <person name="Gargeya S."/>
            <person name="Fitzgerald M."/>
            <person name="Haas B."/>
            <person name="Abouelleil A."/>
            <person name="Allen A.W."/>
            <person name="Alvarado L."/>
            <person name="Arachchi H.M."/>
            <person name="Berlin A.M."/>
            <person name="Chapman S.B."/>
            <person name="Gainer-Dewar J."/>
            <person name="Goldberg J."/>
            <person name="Griggs A."/>
            <person name="Gujja S."/>
            <person name="Hansen M."/>
            <person name="Howarth C."/>
            <person name="Imamovic A."/>
            <person name="Ireland A."/>
            <person name="Larimer J."/>
            <person name="McCowan C."/>
            <person name="Murphy C."/>
            <person name="Pearson M."/>
            <person name="Poon T.W."/>
            <person name="Priest M."/>
            <person name="Roberts A."/>
            <person name="Saif S."/>
            <person name="Shea T."/>
            <person name="Sisk P."/>
            <person name="Sykes S."/>
            <person name="Wortman J."/>
            <person name="Nusbaum C."/>
            <person name="Birren B."/>
        </authorList>
    </citation>
    <scope>NUCLEOTIDE SEQUENCE [LARGE SCALE GENOMIC DNA]</scope>
    <source>
        <strain evidence="3 4">P10297</strain>
    </source>
</reference>
<evidence type="ECO:0000256" key="2">
    <source>
        <dbReference type="SAM" id="MobiDB-lite"/>
    </source>
</evidence>
<dbReference type="GO" id="GO:0017101">
    <property type="term" value="C:aminoacyl-tRNA synthetase multienzyme complex"/>
    <property type="evidence" value="ECO:0007669"/>
    <property type="project" value="TreeGrafter"/>
</dbReference>
<dbReference type="InterPro" id="IPR004523">
    <property type="entry name" value="Asp-tRNA_synthase_2"/>
</dbReference>
<dbReference type="InterPro" id="IPR012340">
    <property type="entry name" value="NA-bd_OB-fold"/>
</dbReference>
<dbReference type="GO" id="GO:0005829">
    <property type="term" value="C:cytosol"/>
    <property type="evidence" value="ECO:0007669"/>
    <property type="project" value="TreeGrafter"/>
</dbReference>